<name>A0A3M2HL22_9GAMM</name>
<sequence length="118" mass="13057">MVASSWRWRGQFKKGAIEICLIAIKKNLNAVLGLSQAAVPAQGQALGRDICELSTLRREVDRQQAGSYDVRHGAVRMVERGGTLRRHPRIRCGFAKAIASKLAPTMSGARQRMERSQV</sequence>
<keyword evidence="2" id="KW-1185">Reference proteome</keyword>
<proteinExistence type="predicted"/>
<reference evidence="1 2" key="1">
    <citation type="submission" date="2018-10" db="EMBL/GenBank/DDBJ databases">
        <title>Pseudomonas zhaodongensis NEAU-ST5-21(T) genome.</title>
        <authorList>
            <person name="Peng J."/>
            <person name="Liu Z.-P."/>
        </authorList>
    </citation>
    <scope>NUCLEOTIDE SEQUENCE [LARGE SCALE GENOMIC DNA]</scope>
    <source>
        <strain evidence="1 2">NEAU-ST5-21</strain>
    </source>
</reference>
<protein>
    <submittedName>
        <fullName evidence="1">Uncharacterized protein</fullName>
    </submittedName>
</protein>
<accession>A0A3M2HL22</accession>
<dbReference type="Proteomes" id="UP000269774">
    <property type="component" value="Unassembled WGS sequence"/>
</dbReference>
<evidence type="ECO:0000313" key="2">
    <source>
        <dbReference type="Proteomes" id="UP000269774"/>
    </source>
</evidence>
<evidence type="ECO:0000313" key="1">
    <source>
        <dbReference type="EMBL" id="RMH90426.1"/>
    </source>
</evidence>
<gene>
    <name evidence="1" type="ORF">EA797_13110</name>
</gene>
<dbReference type="EMBL" id="RFFM01000002">
    <property type="protein sequence ID" value="RMH90426.1"/>
    <property type="molecule type" value="Genomic_DNA"/>
</dbReference>
<comment type="caution">
    <text evidence="1">The sequence shown here is derived from an EMBL/GenBank/DDBJ whole genome shotgun (WGS) entry which is preliminary data.</text>
</comment>
<dbReference type="AlphaFoldDB" id="A0A3M2HL22"/>
<organism evidence="1 2">
    <name type="scientific">Stutzerimonas zhaodongensis</name>
    <dbReference type="NCBI Taxonomy" id="1176257"/>
    <lineage>
        <taxon>Bacteria</taxon>
        <taxon>Pseudomonadati</taxon>
        <taxon>Pseudomonadota</taxon>
        <taxon>Gammaproteobacteria</taxon>
        <taxon>Pseudomonadales</taxon>
        <taxon>Pseudomonadaceae</taxon>
        <taxon>Stutzerimonas</taxon>
    </lineage>
</organism>